<keyword evidence="1" id="KW-0694">RNA-binding</keyword>
<dbReference type="GO" id="GO:0005634">
    <property type="term" value="C:nucleus"/>
    <property type="evidence" value="ECO:0007669"/>
    <property type="project" value="UniProtKB-UniRule"/>
</dbReference>
<sequence>MEHEADSARPGAKRSAEGGSEKKAQQQAAKRLRRQEKQKRKHQGENQHKGSGAKPQGIGNLRTEAQAVKYYTDDNGFRQVPPYVHEFQTFAKDRWLRRSVDDVYTAEFAAETRLWLGRSVEDVYTAEFAAETSAYYAAAVAGGRITVNGAIVPRDYRVEAGDLLSHRVHRHELPAAGGAVEVVAETDEVLVANKPAGLPVHPCGAYRYNTLVCVLAHQRPALPQLHICHRLDRLTSGIVILAKSAQKAAAVCARVRSASAQKTYLARVKGRFGVAFPPALCWDGQGDAPPAYWRKHARHDSNGGGGGDGSGDGSGSSGGGQDGAVGSSSTGAGGGDSSNGNGCKVDGCSANAGGGGDGRSSGAGAPAGDSSGGGGSGQSALSIDTEEVEVCAPVRVVSYRASTYACGGGGADGGAGGGKSAVTRVRALRYDAASDTTLVACAPREGRTHQLRLHLRWLGHPIANDPCYGGALFCADAAGRARAEAARAWLRRRGCPCPADTGAEPEEEAADGGGGVRGGTDAGSGGGGDAGAASNGSGETDTSGGSADVHGDSAGADAAEARLLQVLRAGYREGESEESFVRRTCRHCFGRSAPAGSTGGATTEAAAMQASAQSGASTKDVAAAATTAHDESMTKRSAGEDAAAEAQAGGGSGSAAALPTAVLPDSPRAAAGVPLPLVAAAVSGAPPVDAAADECECSSGSGSGGSSSGGGVDKDFDYAMEMSMQALTRSPGIWLHALRYSDEGWSYETAPPKWATETGWGGVEPQEVKQEALRPPRKGNGGNAGSCGFEEEFKLLKKKQAPSAAPAAPQAKPKPANAMAPQDGDRVEKAMKFVIHKKTKPPAEPRPPTNGFFKYAELMRPIITKICDDASDPDVKVNQTQVSKIASLMWKELTEDQKRAYKAVAKADWDVKQAKAAAK</sequence>
<organism evidence="5 6">
    <name type="scientific">Tribonema minus</name>
    <dbReference type="NCBI Taxonomy" id="303371"/>
    <lineage>
        <taxon>Eukaryota</taxon>
        <taxon>Sar</taxon>
        <taxon>Stramenopiles</taxon>
        <taxon>Ochrophyta</taxon>
        <taxon>PX clade</taxon>
        <taxon>Xanthophyceae</taxon>
        <taxon>Tribonematales</taxon>
        <taxon>Tribonemataceae</taxon>
        <taxon>Tribonema</taxon>
    </lineage>
</organism>
<dbReference type="Pfam" id="PF00505">
    <property type="entry name" value="HMG_box"/>
    <property type="match status" value="1"/>
</dbReference>
<keyword evidence="2" id="KW-0238">DNA-binding</keyword>
<feature type="region of interest" description="Disordered" evidence="3">
    <location>
        <begin position="690"/>
        <end position="711"/>
    </location>
</feature>
<dbReference type="InterPro" id="IPR009071">
    <property type="entry name" value="HMG_box_dom"/>
</dbReference>
<evidence type="ECO:0000313" key="5">
    <source>
        <dbReference type="EMBL" id="KAG5190807.1"/>
    </source>
</evidence>
<feature type="compositionally biased region" description="Basic and acidic residues" evidence="3">
    <location>
        <begin position="628"/>
        <end position="639"/>
    </location>
</feature>
<dbReference type="GO" id="GO:0003723">
    <property type="term" value="F:RNA binding"/>
    <property type="evidence" value="ECO:0007669"/>
    <property type="project" value="UniProtKB-KW"/>
</dbReference>
<dbReference type="SUPFAM" id="SSF47095">
    <property type="entry name" value="HMG-box"/>
    <property type="match status" value="1"/>
</dbReference>
<feature type="region of interest" description="Disordered" evidence="3">
    <location>
        <begin position="500"/>
        <end position="553"/>
    </location>
</feature>
<dbReference type="CDD" id="cd00084">
    <property type="entry name" value="HMG-box_SF"/>
    <property type="match status" value="1"/>
</dbReference>
<evidence type="ECO:0000313" key="6">
    <source>
        <dbReference type="Proteomes" id="UP000664859"/>
    </source>
</evidence>
<dbReference type="Gene3D" id="3.30.2350.10">
    <property type="entry name" value="Pseudouridine synthase"/>
    <property type="match status" value="2"/>
</dbReference>
<dbReference type="Pfam" id="PF00849">
    <property type="entry name" value="PseudoU_synth_2"/>
    <property type="match status" value="1"/>
</dbReference>
<dbReference type="PANTHER" id="PTHR21600:SF40">
    <property type="entry name" value="PSEUDOURIDYLATE SYNTHASE RPUSD2"/>
    <property type="match status" value="1"/>
</dbReference>
<keyword evidence="2" id="KW-0539">Nucleus</keyword>
<feature type="DNA-binding region" description="HMG box" evidence="2">
    <location>
        <begin position="845"/>
        <end position="919"/>
    </location>
</feature>
<feature type="domain" description="HMG box" evidence="4">
    <location>
        <begin position="845"/>
        <end position="919"/>
    </location>
</feature>
<gene>
    <name evidence="5" type="ORF">JKP88DRAFT_352509</name>
</gene>
<dbReference type="InterPro" id="IPR050188">
    <property type="entry name" value="RluA_PseudoU_synthase"/>
</dbReference>
<dbReference type="PROSITE" id="PS50889">
    <property type="entry name" value="S4"/>
    <property type="match status" value="1"/>
</dbReference>
<dbReference type="SUPFAM" id="SSF55120">
    <property type="entry name" value="Pseudouridine synthase"/>
    <property type="match status" value="1"/>
</dbReference>
<feature type="compositionally biased region" description="Gly residues" evidence="3">
    <location>
        <begin position="511"/>
        <end position="530"/>
    </location>
</feature>
<feature type="compositionally biased region" description="Basic and acidic residues" evidence="3">
    <location>
        <begin position="14"/>
        <end position="24"/>
    </location>
</feature>
<dbReference type="GO" id="GO:0009982">
    <property type="term" value="F:pseudouridine synthase activity"/>
    <property type="evidence" value="ECO:0007669"/>
    <property type="project" value="InterPro"/>
</dbReference>
<evidence type="ECO:0000256" key="3">
    <source>
        <dbReference type="SAM" id="MobiDB-lite"/>
    </source>
</evidence>
<reference evidence="5" key="1">
    <citation type="submission" date="2021-02" db="EMBL/GenBank/DDBJ databases">
        <title>First Annotated Genome of the Yellow-green Alga Tribonema minus.</title>
        <authorList>
            <person name="Mahan K.M."/>
        </authorList>
    </citation>
    <scope>NUCLEOTIDE SEQUENCE</scope>
    <source>
        <strain evidence="5">UTEX B ZZ1240</strain>
    </source>
</reference>
<feature type="region of interest" description="Disordered" evidence="3">
    <location>
        <begin position="798"/>
        <end position="824"/>
    </location>
</feature>
<feature type="compositionally biased region" description="Gly residues" evidence="3">
    <location>
        <begin position="701"/>
        <end position="711"/>
    </location>
</feature>
<feature type="compositionally biased region" description="Gly residues" evidence="3">
    <location>
        <begin position="302"/>
        <end position="323"/>
    </location>
</feature>
<keyword evidence="6" id="KW-1185">Reference proteome</keyword>
<protein>
    <recommendedName>
        <fullName evidence="4">HMG box domain-containing protein</fullName>
    </recommendedName>
</protein>
<evidence type="ECO:0000256" key="1">
    <source>
        <dbReference type="PROSITE-ProRule" id="PRU00182"/>
    </source>
</evidence>
<dbReference type="AlphaFoldDB" id="A0A835ZEQ1"/>
<feature type="compositionally biased region" description="Basic residues" evidence="3">
    <location>
        <begin position="30"/>
        <end position="42"/>
    </location>
</feature>
<proteinExistence type="predicted"/>
<accession>A0A835ZEQ1</accession>
<dbReference type="Gene3D" id="1.10.30.10">
    <property type="entry name" value="High mobility group box domain"/>
    <property type="match status" value="1"/>
</dbReference>
<dbReference type="PROSITE" id="PS50118">
    <property type="entry name" value="HMG_BOX_2"/>
    <property type="match status" value="1"/>
</dbReference>
<dbReference type="PROSITE" id="PS01129">
    <property type="entry name" value="PSI_RLU"/>
    <property type="match status" value="1"/>
</dbReference>
<feature type="region of interest" description="Disordered" evidence="3">
    <location>
        <begin position="292"/>
        <end position="338"/>
    </location>
</feature>
<dbReference type="InterPro" id="IPR020103">
    <property type="entry name" value="PsdUridine_synth_cat_dom_sf"/>
</dbReference>
<feature type="compositionally biased region" description="Low complexity" evidence="3">
    <location>
        <begin position="592"/>
        <end position="618"/>
    </location>
</feature>
<feature type="region of interest" description="Disordered" evidence="3">
    <location>
        <begin position="354"/>
        <end position="381"/>
    </location>
</feature>
<evidence type="ECO:0000256" key="2">
    <source>
        <dbReference type="PROSITE-ProRule" id="PRU00267"/>
    </source>
</evidence>
<dbReference type="GO" id="GO:0003677">
    <property type="term" value="F:DNA binding"/>
    <property type="evidence" value="ECO:0007669"/>
    <property type="project" value="UniProtKB-UniRule"/>
</dbReference>
<feature type="compositionally biased region" description="Low complexity" evidence="3">
    <location>
        <begin position="801"/>
        <end position="822"/>
    </location>
</feature>
<feature type="region of interest" description="Disordered" evidence="3">
    <location>
        <begin position="1"/>
        <end position="59"/>
    </location>
</feature>
<dbReference type="SMART" id="SM00398">
    <property type="entry name" value="HMG"/>
    <property type="match status" value="1"/>
</dbReference>
<dbReference type="InterPro" id="IPR036910">
    <property type="entry name" value="HMG_box_dom_sf"/>
</dbReference>
<evidence type="ECO:0000259" key="4">
    <source>
        <dbReference type="PROSITE" id="PS50118"/>
    </source>
</evidence>
<dbReference type="GO" id="GO:0000455">
    <property type="term" value="P:enzyme-directed rRNA pseudouridine synthesis"/>
    <property type="evidence" value="ECO:0007669"/>
    <property type="project" value="TreeGrafter"/>
</dbReference>
<dbReference type="OrthoDB" id="424794at2759"/>
<dbReference type="PANTHER" id="PTHR21600">
    <property type="entry name" value="MITOCHONDRIAL RNA PSEUDOURIDINE SYNTHASE"/>
    <property type="match status" value="1"/>
</dbReference>
<name>A0A835ZEQ1_9STRA</name>
<feature type="region of interest" description="Disordered" evidence="3">
    <location>
        <begin position="591"/>
        <end position="656"/>
    </location>
</feature>
<dbReference type="InterPro" id="IPR006145">
    <property type="entry name" value="PsdUridine_synth_RsuA/RluA"/>
</dbReference>
<dbReference type="Proteomes" id="UP000664859">
    <property type="component" value="Unassembled WGS sequence"/>
</dbReference>
<dbReference type="EMBL" id="JAFCMP010000027">
    <property type="protein sequence ID" value="KAG5190807.1"/>
    <property type="molecule type" value="Genomic_DNA"/>
</dbReference>
<comment type="caution">
    <text evidence="5">The sequence shown here is derived from an EMBL/GenBank/DDBJ whole genome shotgun (WGS) entry which is preliminary data.</text>
</comment>
<dbReference type="InterPro" id="IPR006224">
    <property type="entry name" value="PsdUridine_synth_RluA-like_CS"/>
</dbReference>